<dbReference type="AlphaFoldDB" id="A0ABD8A9B7"/>
<dbReference type="EMBL" id="CP137641">
    <property type="protein sequence ID" value="WOX55648.1"/>
    <property type="molecule type" value="Genomic_DNA"/>
</dbReference>
<name>A0ABD8A9B7_9EURY</name>
<proteinExistence type="predicted"/>
<reference evidence="1 2" key="1">
    <citation type="submission" date="2023-10" db="EMBL/GenBank/DDBJ databases">
        <title>The complete genome sequence of Methanoculleus palmolei DSM 4273.</title>
        <authorList>
            <person name="Lai S.-J."/>
            <person name="You Y.-T."/>
            <person name="Chen S.-C."/>
        </authorList>
    </citation>
    <scope>NUCLEOTIDE SEQUENCE [LARGE SCALE GENOMIC DNA]</scope>
    <source>
        <strain evidence="1 2">DSM 4273</strain>
    </source>
</reference>
<protein>
    <submittedName>
        <fullName evidence="1">Uncharacterized protein</fullName>
    </submittedName>
</protein>
<evidence type="ECO:0000313" key="2">
    <source>
        <dbReference type="Proteomes" id="UP001626603"/>
    </source>
</evidence>
<gene>
    <name evidence="1" type="ORF">R6Y95_09265</name>
</gene>
<organism evidence="1 2">
    <name type="scientific">Methanoculleus palmolei</name>
    <dbReference type="NCBI Taxonomy" id="72612"/>
    <lineage>
        <taxon>Archaea</taxon>
        <taxon>Methanobacteriati</taxon>
        <taxon>Methanobacteriota</taxon>
        <taxon>Stenosarchaea group</taxon>
        <taxon>Methanomicrobia</taxon>
        <taxon>Methanomicrobiales</taxon>
        <taxon>Methanomicrobiaceae</taxon>
        <taxon>Methanoculleus</taxon>
    </lineage>
</organism>
<evidence type="ECO:0000313" key="1">
    <source>
        <dbReference type="EMBL" id="WOX55648.1"/>
    </source>
</evidence>
<accession>A0ABD8A9B7</accession>
<keyword evidence="2" id="KW-1185">Reference proteome</keyword>
<sequence>MTGRVTAHPAAPALQQQHVPPCAVFHPVQACAAADDAKVVLLMRQNRIWTASQHSHDGASDSNVALPVAIPSPIPAEREVSST</sequence>
<dbReference type="Proteomes" id="UP001626603">
    <property type="component" value="Chromosome"/>
</dbReference>